<organism evidence="2 3">
    <name type="scientific">Sphingomonas cynarae</name>
    <dbReference type="NCBI Taxonomy" id="930197"/>
    <lineage>
        <taxon>Bacteria</taxon>
        <taxon>Pseudomonadati</taxon>
        <taxon>Pseudomonadota</taxon>
        <taxon>Alphaproteobacteria</taxon>
        <taxon>Sphingomonadales</taxon>
        <taxon>Sphingomonadaceae</taxon>
        <taxon>Sphingomonas</taxon>
    </lineage>
</organism>
<name>A0ABP7CSJ5_9SPHN</name>
<accession>A0ABP7CSJ5</accession>
<comment type="caution">
    <text evidence="2">The sequence shown here is derived from an EMBL/GenBank/DDBJ whole genome shotgun (WGS) entry which is preliminary data.</text>
</comment>
<proteinExistence type="predicted"/>
<keyword evidence="2" id="KW-0378">Hydrolase</keyword>
<dbReference type="InterPro" id="IPR036514">
    <property type="entry name" value="SGNH_hydro_sf"/>
</dbReference>
<evidence type="ECO:0000259" key="1">
    <source>
        <dbReference type="Pfam" id="PF13472"/>
    </source>
</evidence>
<feature type="domain" description="SGNH hydrolase-type esterase" evidence="1">
    <location>
        <begin position="205"/>
        <end position="410"/>
    </location>
</feature>
<dbReference type="GO" id="GO:0016787">
    <property type="term" value="F:hydrolase activity"/>
    <property type="evidence" value="ECO:0007669"/>
    <property type="project" value="UniProtKB-KW"/>
</dbReference>
<evidence type="ECO:0000313" key="2">
    <source>
        <dbReference type="EMBL" id="GAA3693905.1"/>
    </source>
</evidence>
<dbReference type="Proteomes" id="UP001500523">
    <property type="component" value="Unassembled WGS sequence"/>
</dbReference>
<dbReference type="Pfam" id="PF13472">
    <property type="entry name" value="Lipase_GDSL_2"/>
    <property type="match status" value="1"/>
</dbReference>
<reference evidence="3" key="1">
    <citation type="journal article" date="2019" name="Int. J. Syst. Evol. Microbiol.">
        <title>The Global Catalogue of Microorganisms (GCM) 10K type strain sequencing project: providing services to taxonomists for standard genome sequencing and annotation.</title>
        <authorList>
            <consortium name="The Broad Institute Genomics Platform"/>
            <consortium name="The Broad Institute Genome Sequencing Center for Infectious Disease"/>
            <person name="Wu L."/>
            <person name="Ma J."/>
        </authorList>
    </citation>
    <scope>NUCLEOTIDE SEQUENCE [LARGE SCALE GENOMIC DNA]</scope>
    <source>
        <strain evidence="3">JCM 17498</strain>
    </source>
</reference>
<keyword evidence="3" id="KW-1185">Reference proteome</keyword>
<dbReference type="RefSeq" id="WP_344691211.1">
    <property type="nucleotide sequence ID" value="NZ_BAABBF010000001.1"/>
</dbReference>
<dbReference type="Gene3D" id="2.60.120.1360">
    <property type="match status" value="1"/>
</dbReference>
<evidence type="ECO:0000313" key="3">
    <source>
        <dbReference type="Proteomes" id="UP001500523"/>
    </source>
</evidence>
<dbReference type="SUPFAM" id="SSF52266">
    <property type="entry name" value="SGNH hydrolase"/>
    <property type="match status" value="1"/>
</dbReference>
<dbReference type="InterPro" id="IPR013830">
    <property type="entry name" value="SGNH_hydro"/>
</dbReference>
<dbReference type="EMBL" id="BAABBF010000001">
    <property type="protein sequence ID" value="GAA3693905.1"/>
    <property type="molecule type" value="Genomic_DNA"/>
</dbReference>
<sequence length="438" mass="45479">MIGLVVAGLMQAAVPQTCIAALCDAERLRPFVDRLARAQGDGEPVRIVQIGDSHTAGDQITGSWRTLLQARYGSGGRGVLPPGRPYAGYLTRGVTAGMSDGWSVNGIFGGAYRPAGAPPIGVSGYSLTNTRLGAAMTIAADGPAQMFDRFTVCSLRRPGAGTLTLAAGAVSQVWPLAADRDEGECRTIDLDAPVSAASVAVAAGTATITSWATERRGRGGVTLSNLGTVGAQFVHVRRTDEVVAANELRTYAPDLIVLAFGTNEAFWPGFTPTGYDGTLRADVSRIRRLAPGVPILLLGAPDSATRTPSLMTLGGIASPACGAVPIDTAVPPVRRPGEVVQPLPAAQSSGWRPTAALAGVQAIQRRVAHDLGLAYWDWARAMGGRCTAHRWVTDPAPLMRGDHVHFTSRGGAAIAQALQADLDAALLAPSTLHVPAVH</sequence>
<gene>
    <name evidence="2" type="ORF">GCM10022268_00950</name>
</gene>
<dbReference type="Gene3D" id="3.40.50.1110">
    <property type="entry name" value="SGNH hydrolase"/>
    <property type="match status" value="1"/>
</dbReference>
<protein>
    <submittedName>
        <fullName evidence="2">SGNH/GDSL hydrolase family protein</fullName>
    </submittedName>
</protein>